<keyword evidence="6" id="KW-1185">Reference proteome</keyword>
<protein>
    <recommendedName>
        <fullName evidence="4">RRM domain-containing protein</fullName>
    </recommendedName>
</protein>
<dbReference type="GO" id="GO:0003723">
    <property type="term" value="F:RNA binding"/>
    <property type="evidence" value="ECO:0007669"/>
    <property type="project" value="UniProtKB-UniRule"/>
</dbReference>
<sequence>MSSKVDVAHRVFEQDYEVMEKPLNEAAPAVPPSLASPHDVARDAILQTGRLFEEVETLFKLHGDIAQVYIPLDSLTKQLKGLAYVTFRQSSCALAAVEALDRKSFQGRLLHILPAVHKKGNIQIEERSGRKKTVKDELNQNRKAAAGKEFNWRMLDAVASSVTSRMNISKSEILNPESDNAAVKLALAETHIIHETKTCLESQGVILESFAARARSDTTILVKNIPFGMTVEQIREMFEQHGSLARVLVPPAGTMAVVDFEYPDEAQKAFKAIAYRWLGNSIIYLEKGPQGMFLPTSEIKAADGAHPPTSATIRIPEKEQEGPQEDVPERLTQVFRHLPSFSYARVQTKPDPKKSGKDAPRLSMGYGFVGFKDVEGAQRGLKSMQDYVLDGHALHVKFAGRGQEEVADAVKGGSVSKGTTTKILVKNKDVRALFSAHGQLESVRVPKRFDARSPGFAFLDFVSRHEAENAYNALKHTRLLGRHLVLQWAEEGEDLEMMRQKAGAGFGGGAEMPGRKRKLNLGGDKDAIDVDGLDE</sequence>
<dbReference type="SUPFAM" id="SSF54928">
    <property type="entry name" value="RNA-binding domain, RBD"/>
    <property type="match status" value="2"/>
</dbReference>
<organism evidence="5 6">
    <name type="scientific">Pleurotus eryngii</name>
    <name type="common">Boletus of the steppes</name>
    <dbReference type="NCBI Taxonomy" id="5323"/>
    <lineage>
        <taxon>Eukaryota</taxon>
        <taxon>Fungi</taxon>
        <taxon>Dikarya</taxon>
        <taxon>Basidiomycota</taxon>
        <taxon>Agaricomycotina</taxon>
        <taxon>Agaricomycetes</taxon>
        <taxon>Agaricomycetidae</taxon>
        <taxon>Agaricales</taxon>
        <taxon>Pleurotineae</taxon>
        <taxon>Pleurotaceae</taxon>
        <taxon>Pleurotus</taxon>
    </lineage>
</organism>
<feature type="domain" description="RRM" evidence="4">
    <location>
        <begin position="311"/>
        <end position="401"/>
    </location>
</feature>
<accession>A0A9P5ZJG5</accession>
<feature type="region of interest" description="Disordered" evidence="3">
    <location>
        <begin position="504"/>
        <end position="535"/>
    </location>
</feature>
<feature type="domain" description="RRM" evidence="4">
    <location>
        <begin position="408"/>
        <end position="491"/>
    </location>
</feature>
<dbReference type="AlphaFoldDB" id="A0A9P5ZJG5"/>
<dbReference type="InterPro" id="IPR000504">
    <property type="entry name" value="RRM_dom"/>
</dbReference>
<evidence type="ECO:0000313" key="6">
    <source>
        <dbReference type="Proteomes" id="UP000807025"/>
    </source>
</evidence>
<comment type="caution">
    <text evidence="5">The sequence shown here is derived from an EMBL/GenBank/DDBJ whole genome shotgun (WGS) entry which is preliminary data.</text>
</comment>
<feature type="domain" description="RRM" evidence="4">
    <location>
        <begin position="53"/>
        <end position="117"/>
    </location>
</feature>
<dbReference type="OrthoDB" id="439639at2759"/>
<dbReference type="InterPro" id="IPR012677">
    <property type="entry name" value="Nucleotide-bd_a/b_plait_sf"/>
</dbReference>
<evidence type="ECO:0000256" key="2">
    <source>
        <dbReference type="PROSITE-ProRule" id="PRU00176"/>
    </source>
</evidence>
<proteinExistence type="predicted"/>
<evidence type="ECO:0000259" key="4">
    <source>
        <dbReference type="PROSITE" id="PS50102"/>
    </source>
</evidence>
<keyword evidence="1 2" id="KW-0694">RNA-binding</keyword>
<dbReference type="Gene3D" id="3.30.70.330">
    <property type="match status" value="4"/>
</dbReference>
<dbReference type="Proteomes" id="UP000807025">
    <property type="component" value="Unassembled WGS sequence"/>
</dbReference>
<gene>
    <name evidence="5" type="ORF">BDN71DRAFT_1458960</name>
</gene>
<dbReference type="PANTHER" id="PTHR10352">
    <property type="entry name" value="EUKARYOTIC TRANSLATION INITIATION FACTOR 3 SUBUNIT G"/>
    <property type="match status" value="1"/>
</dbReference>
<reference evidence="5" key="1">
    <citation type="submission" date="2020-11" db="EMBL/GenBank/DDBJ databases">
        <authorList>
            <consortium name="DOE Joint Genome Institute"/>
            <person name="Ahrendt S."/>
            <person name="Riley R."/>
            <person name="Andreopoulos W."/>
            <person name="Labutti K."/>
            <person name="Pangilinan J."/>
            <person name="Ruiz-Duenas F.J."/>
            <person name="Barrasa J.M."/>
            <person name="Sanchez-Garcia M."/>
            <person name="Camarero S."/>
            <person name="Miyauchi S."/>
            <person name="Serrano A."/>
            <person name="Linde D."/>
            <person name="Babiker R."/>
            <person name="Drula E."/>
            <person name="Ayuso-Fernandez I."/>
            <person name="Pacheco R."/>
            <person name="Padilla G."/>
            <person name="Ferreira P."/>
            <person name="Barriuso J."/>
            <person name="Kellner H."/>
            <person name="Castanera R."/>
            <person name="Alfaro M."/>
            <person name="Ramirez L."/>
            <person name="Pisabarro A.G."/>
            <person name="Kuo A."/>
            <person name="Tritt A."/>
            <person name="Lipzen A."/>
            <person name="He G."/>
            <person name="Yan M."/>
            <person name="Ng V."/>
            <person name="Cullen D."/>
            <person name="Martin F."/>
            <person name="Rosso M.-N."/>
            <person name="Henrissat B."/>
            <person name="Hibbett D."/>
            <person name="Martinez A.T."/>
            <person name="Grigoriev I.V."/>
        </authorList>
    </citation>
    <scope>NUCLEOTIDE SEQUENCE</scope>
    <source>
        <strain evidence="5">ATCC 90797</strain>
    </source>
</reference>
<evidence type="ECO:0000256" key="1">
    <source>
        <dbReference type="ARBA" id="ARBA00022884"/>
    </source>
</evidence>
<dbReference type="SMART" id="SM00360">
    <property type="entry name" value="RRM"/>
    <property type="match status" value="4"/>
</dbReference>
<dbReference type="Pfam" id="PF00076">
    <property type="entry name" value="RRM_1"/>
    <property type="match status" value="3"/>
</dbReference>
<dbReference type="InterPro" id="IPR035979">
    <property type="entry name" value="RBD_domain_sf"/>
</dbReference>
<dbReference type="PROSITE" id="PS50102">
    <property type="entry name" value="RRM"/>
    <property type="match status" value="4"/>
</dbReference>
<feature type="domain" description="RRM" evidence="4">
    <location>
        <begin position="218"/>
        <end position="290"/>
    </location>
</feature>
<evidence type="ECO:0000256" key="3">
    <source>
        <dbReference type="SAM" id="MobiDB-lite"/>
    </source>
</evidence>
<evidence type="ECO:0000313" key="5">
    <source>
        <dbReference type="EMBL" id="KAF9486991.1"/>
    </source>
</evidence>
<dbReference type="EMBL" id="MU154842">
    <property type="protein sequence ID" value="KAF9486991.1"/>
    <property type="molecule type" value="Genomic_DNA"/>
</dbReference>
<name>A0A9P5ZJG5_PLEER</name>